<reference evidence="2" key="1">
    <citation type="submission" date="2022-12" db="EMBL/GenBank/DDBJ databases">
        <title>Draft genome assemblies for two species of Escallonia (Escalloniales).</title>
        <authorList>
            <person name="Chanderbali A."/>
            <person name="Dervinis C."/>
            <person name="Anghel I."/>
            <person name="Soltis D."/>
            <person name="Soltis P."/>
            <person name="Zapata F."/>
        </authorList>
    </citation>
    <scope>NUCLEOTIDE SEQUENCE</scope>
    <source>
        <strain evidence="2">UCBG92.1500</strain>
        <tissue evidence="2">Leaf</tissue>
    </source>
</reference>
<gene>
    <name evidence="2" type="ORF">RJ640_010820</name>
</gene>
<organism evidence="2 3">
    <name type="scientific">Escallonia rubra</name>
    <dbReference type="NCBI Taxonomy" id="112253"/>
    <lineage>
        <taxon>Eukaryota</taxon>
        <taxon>Viridiplantae</taxon>
        <taxon>Streptophyta</taxon>
        <taxon>Embryophyta</taxon>
        <taxon>Tracheophyta</taxon>
        <taxon>Spermatophyta</taxon>
        <taxon>Magnoliopsida</taxon>
        <taxon>eudicotyledons</taxon>
        <taxon>Gunneridae</taxon>
        <taxon>Pentapetalae</taxon>
        <taxon>asterids</taxon>
        <taxon>campanulids</taxon>
        <taxon>Escalloniales</taxon>
        <taxon>Escalloniaceae</taxon>
        <taxon>Escallonia</taxon>
    </lineage>
</organism>
<dbReference type="EMBL" id="JAVXUO010002228">
    <property type="protein sequence ID" value="KAK2975140.1"/>
    <property type="molecule type" value="Genomic_DNA"/>
</dbReference>
<feature type="region of interest" description="Disordered" evidence="1">
    <location>
        <begin position="1"/>
        <end position="37"/>
    </location>
</feature>
<comment type="caution">
    <text evidence="2">The sequence shown here is derived from an EMBL/GenBank/DDBJ whole genome shotgun (WGS) entry which is preliminary data.</text>
</comment>
<dbReference type="AlphaFoldDB" id="A0AA88R4F0"/>
<accession>A0AA88R4F0</accession>
<protein>
    <submittedName>
        <fullName evidence="2">Uncharacterized protein</fullName>
    </submittedName>
</protein>
<name>A0AA88R4F0_9ASTE</name>
<evidence type="ECO:0000313" key="2">
    <source>
        <dbReference type="EMBL" id="KAK2975140.1"/>
    </source>
</evidence>
<feature type="compositionally biased region" description="Gly residues" evidence="1">
    <location>
        <begin position="15"/>
        <end position="31"/>
    </location>
</feature>
<sequence>MASSSSEPQTKAEAGGSGGGAGSGGVGGDGGEPSEAAAAAAGLDQVFLHRGLKKAKKERGCTAKERISKMPPCAAGKRSSIYLCKWSCKQQKFRYVDSQGRENGCLKPPPPRASPSFSATRTACPTTITSRPWTDKTKSRRVRDLFLTPKIQASVPARCVRHGRPPLHVLQQGEICDNNYKHTSHRQRKSKMARVSPVVLVDEQVNQQRVQVNSDMSFRKSFPDKTKIRRRLGLGYQDQWVPWAIAEIVFEAG</sequence>
<dbReference type="Proteomes" id="UP001187471">
    <property type="component" value="Unassembled WGS sequence"/>
</dbReference>
<evidence type="ECO:0000256" key="1">
    <source>
        <dbReference type="SAM" id="MobiDB-lite"/>
    </source>
</evidence>
<proteinExistence type="predicted"/>
<keyword evidence="3" id="KW-1185">Reference proteome</keyword>
<evidence type="ECO:0000313" key="3">
    <source>
        <dbReference type="Proteomes" id="UP001187471"/>
    </source>
</evidence>